<feature type="transmembrane region" description="Helical" evidence="9">
    <location>
        <begin position="301"/>
        <end position="323"/>
    </location>
</feature>
<dbReference type="GO" id="GO:0005886">
    <property type="term" value="C:plasma membrane"/>
    <property type="evidence" value="ECO:0007669"/>
    <property type="project" value="UniProtKB-SubCell"/>
</dbReference>
<feature type="transmembrane region" description="Helical" evidence="9">
    <location>
        <begin position="394"/>
        <end position="419"/>
    </location>
</feature>
<evidence type="ECO:0000256" key="5">
    <source>
        <dbReference type="ARBA" id="ARBA00022692"/>
    </source>
</evidence>
<keyword evidence="3" id="KW-0328">Glycosyltransferase</keyword>
<keyword evidence="7 9" id="KW-0472">Membrane</keyword>
<dbReference type="GO" id="GO:0016763">
    <property type="term" value="F:pentosyltransferase activity"/>
    <property type="evidence" value="ECO:0007669"/>
    <property type="project" value="TreeGrafter"/>
</dbReference>
<feature type="compositionally biased region" description="Low complexity" evidence="8">
    <location>
        <begin position="432"/>
        <end position="445"/>
    </location>
</feature>
<name>A0A2S4JR56_9SPIO</name>
<dbReference type="GO" id="GO:0009103">
    <property type="term" value="P:lipopolysaccharide biosynthetic process"/>
    <property type="evidence" value="ECO:0007669"/>
    <property type="project" value="UniProtKB-ARBA"/>
</dbReference>
<dbReference type="PANTHER" id="PTHR33908:SF11">
    <property type="entry name" value="MEMBRANE PROTEIN"/>
    <property type="match status" value="1"/>
</dbReference>
<feature type="transmembrane region" description="Helical" evidence="9">
    <location>
        <begin position="236"/>
        <end position="257"/>
    </location>
</feature>
<evidence type="ECO:0000313" key="11">
    <source>
        <dbReference type="Proteomes" id="UP000237350"/>
    </source>
</evidence>
<evidence type="ECO:0000256" key="9">
    <source>
        <dbReference type="SAM" id="Phobius"/>
    </source>
</evidence>
<keyword evidence="2" id="KW-1003">Cell membrane</keyword>
<evidence type="ECO:0000256" key="4">
    <source>
        <dbReference type="ARBA" id="ARBA00022679"/>
    </source>
</evidence>
<feature type="transmembrane region" description="Helical" evidence="9">
    <location>
        <begin position="180"/>
        <end position="198"/>
    </location>
</feature>
<evidence type="ECO:0008006" key="12">
    <source>
        <dbReference type="Google" id="ProtNLM"/>
    </source>
</evidence>
<evidence type="ECO:0000256" key="2">
    <source>
        <dbReference type="ARBA" id="ARBA00022475"/>
    </source>
</evidence>
<gene>
    <name evidence="10" type="ORF">AU468_07115</name>
</gene>
<protein>
    <recommendedName>
        <fullName evidence="12">Glycosyltransferase RgtA/B/C/D-like domain-containing protein</fullName>
    </recommendedName>
</protein>
<dbReference type="AlphaFoldDB" id="A0A2S4JR56"/>
<keyword evidence="11" id="KW-1185">Reference proteome</keyword>
<feature type="transmembrane region" description="Helical" evidence="9">
    <location>
        <begin position="38"/>
        <end position="58"/>
    </location>
</feature>
<keyword evidence="5 9" id="KW-0812">Transmembrane</keyword>
<evidence type="ECO:0000256" key="8">
    <source>
        <dbReference type="SAM" id="MobiDB-lite"/>
    </source>
</evidence>
<dbReference type="EMBL" id="LPWH01000063">
    <property type="protein sequence ID" value="POR02017.1"/>
    <property type="molecule type" value="Genomic_DNA"/>
</dbReference>
<organism evidence="10 11">
    <name type="scientific">Alkalispirochaeta sphaeroplastigenens</name>
    <dbReference type="NCBI Taxonomy" id="1187066"/>
    <lineage>
        <taxon>Bacteria</taxon>
        <taxon>Pseudomonadati</taxon>
        <taxon>Spirochaetota</taxon>
        <taxon>Spirochaetia</taxon>
        <taxon>Spirochaetales</taxon>
        <taxon>Spirochaetaceae</taxon>
        <taxon>Alkalispirochaeta</taxon>
    </lineage>
</organism>
<dbReference type="InterPro" id="IPR050297">
    <property type="entry name" value="LipidA_mod_glycosyltrf_83"/>
</dbReference>
<feature type="transmembrane region" description="Helical" evidence="9">
    <location>
        <begin position="335"/>
        <end position="356"/>
    </location>
</feature>
<feature type="region of interest" description="Disordered" evidence="8">
    <location>
        <begin position="591"/>
        <end position="634"/>
    </location>
</feature>
<dbReference type="Proteomes" id="UP000237350">
    <property type="component" value="Unassembled WGS sequence"/>
</dbReference>
<sequence>MSPRTDRTTSGLARSLSAGFRPSRTGGFFFPAGAPLPAVFRSPAVGFSALVGLAWLALHLWSLEWFPFVHSDEAWLASLSRTIWLEKNPAATEEFFRLTPRTPHAIKTLYHLLQGPLVATWWTIGAARLPSLAGGVTAVGLLGVILRRQGLPLPVAAAITLAFALDPLVFAASHLARQEALILAALAGGIAAGSAPAAGVVLGLAVFVHPNSFIAASAVLPWVLYRSRPGRRFRDLAVYLGMLALAGAIALALSLRWDPAFFSNYLAFGRSVGVTAHPLVRLGEALNFIVKMSLGIAGTYYLPPALVQLVTLAVVTPLALALSCWPGVPERTRRLLGTCAWSSLCTAAALVMIGKYSPPSTVFLVPGLYCTLGATLGALAEAMVRRWSRRRGTIVLTGIALAMAGTTGTLLAGELLGMYPPRISPDPSPGTAPEISSEISPEASPGVSRGALPEERASYGRYLARISAAVPPGTPVLAPLNSAFAFEPGQLRVWRDLDLLASGEGSLERFLREEGIQWLVVPREELRLIYRERPLWNQVYGNPHRFYRELEDLLERRGRLRDSFLAPWYGARMIPLARRVEPLVEIYQLDFSPGGQERPGEVPVRSGPGPPEEPGSAAPDPGRGLRGGSPPGGS</sequence>
<feature type="transmembrane region" description="Helical" evidence="9">
    <location>
        <begin position="153"/>
        <end position="173"/>
    </location>
</feature>
<feature type="transmembrane region" description="Helical" evidence="9">
    <location>
        <begin position="129"/>
        <end position="147"/>
    </location>
</feature>
<feature type="compositionally biased region" description="Gly residues" evidence="8">
    <location>
        <begin position="624"/>
        <end position="634"/>
    </location>
</feature>
<keyword evidence="4" id="KW-0808">Transferase</keyword>
<comment type="caution">
    <text evidence="10">The sequence shown here is derived from an EMBL/GenBank/DDBJ whole genome shotgun (WGS) entry which is preliminary data.</text>
</comment>
<reference evidence="11" key="1">
    <citation type="submission" date="2015-12" db="EMBL/GenBank/DDBJ databases">
        <authorList>
            <person name="Lodha T.D."/>
            <person name="Chintalapati S."/>
            <person name="Chintalapati V.R."/>
            <person name="Sravanthi T."/>
        </authorList>
    </citation>
    <scope>NUCLEOTIDE SEQUENCE [LARGE SCALE GENOMIC DNA]</scope>
    <source>
        <strain evidence="11">JC133</strain>
    </source>
</reference>
<feature type="region of interest" description="Disordered" evidence="8">
    <location>
        <begin position="426"/>
        <end position="450"/>
    </location>
</feature>
<evidence type="ECO:0000256" key="1">
    <source>
        <dbReference type="ARBA" id="ARBA00004651"/>
    </source>
</evidence>
<accession>A0A2S4JR56</accession>
<evidence type="ECO:0000256" key="6">
    <source>
        <dbReference type="ARBA" id="ARBA00022989"/>
    </source>
</evidence>
<evidence type="ECO:0000256" key="3">
    <source>
        <dbReference type="ARBA" id="ARBA00022676"/>
    </source>
</evidence>
<evidence type="ECO:0000256" key="7">
    <source>
        <dbReference type="ARBA" id="ARBA00023136"/>
    </source>
</evidence>
<keyword evidence="6 9" id="KW-1133">Transmembrane helix</keyword>
<proteinExistence type="predicted"/>
<dbReference type="PANTHER" id="PTHR33908">
    <property type="entry name" value="MANNOSYLTRANSFERASE YKCB-RELATED"/>
    <property type="match status" value="1"/>
</dbReference>
<comment type="subcellular location">
    <subcellularLocation>
        <location evidence="1">Cell membrane</location>
        <topology evidence="1">Multi-pass membrane protein</topology>
    </subcellularLocation>
</comment>
<evidence type="ECO:0000313" key="10">
    <source>
        <dbReference type="EMBL" id="POR02017.1"/>
    </source>
</evidence>
<feature type="transmembrane region" description="Helical" evidence="9">
    <location>
        <begin position="362"/>
        <end position="382"/>
    </location>
</feature>